<keyword evidence="2" id="KW-1185">Reference proteome</keyword>
<dbReference type="AlphaFoldDB" id="A0A4V3GYA1"/>
<proteinExistence type="predicted"/>
<dbReference type="RefSeq" id="WP_134117035.1">
    <property type="nucleotide sequence ID" value="NZ_SOEG01000015.1"/>
</dbReference>
<name>A0A4V3GYA1_9FIRM</name>
<evidence type="ECO:0000313" key="1">
    <source>
        <dbReference type="EMBL" id="TDX51189.1"/>
    </source>
</evidence>
<evidence type="ECO:0000313" key="2">
    <source>
        <dbReference type="Proteomes" id="UP000295832"/>
    </source>
</evidence>
<protein>
    <submittedName>
        <fullName evidence="1">Uncharacterized protein DUF3866</fullName>
    </submittedName>
</protein>
<dbReference type="STRING" id="926561.GCA_000379025_02854"/>
<accession>A0A4V3GYA1</accession>
<gene>
    <name evidence="1" type="ORF">C7959_11565</name>
</gene>
<comment type="caution">
    <text evidence="1">The sequence shown here is derived from an EMBL/GenBank/DDBJ whole genome shotgun (WGS) entry which is preliminary data.</text>
</comment>
<dbReference type="Pfam" id="PF12982">
    <property type="entry name" value="DUF3866"/>
    <property type="match status" value="1"/>
</dbReference>
<dbReference type="EMBL" id="SOEG01000015">
    <property type="protein sequence ID" value="TDX51189.1"/>
    <property type="molecule type" value="Genomic_DNA"/>
</dbReference>
<dbReference type="Proteomes" id="UP000295832">
    <property type="component" value="Unassembled WGS sequence"/>
</dbReference>
<organism evidence="1 2">
    <name type="scientific">Orenia marismortui</name>
    <dbReference type="NCBI Taxonomy" id="46469"/>
    <lineage>
        <taxon>Bacteria</taxon>
        <taxon>Bacillati</taxon>
        <taxon>Bacillota</taxon>
        <taxon>Clostridia</taxon>
        <taxon>Halanaerobiales</taxon>
        <taxon>Halobacteroidaceae</taxon>
        <taxon>Orenia</taxon>
    </lineage>
</organism>
<reference evidence="1 2" key="1">
    <citation type="submission" date="2019-03" db="EMBL/GenBank/DDBJ databases">
        <title>Subsurface microbial communities from deep shales in Ohio and West Virginia, USA.</title>
        <authorList>
            <person name="Wrighton K."/>
        </authorList>
    </citation>
    <scope>NUCLEOTIDE SEQUENCE [LARGE SCALE GENOMIC DNA]</scope>
    <source>
        <strain evidence="1 2">MSL 6dP</strain>
    </source>
</reference>
<dbReference type="InterPro" id="IPR024479">
    <property type="entry name" value="DUF3866"/>
</dbReference>
<sequence>MLEIRQGKVIEILSHRDGLTEIRIDINGKEKKGICYDYLSGRVEVGDEVVVNTTATSLALGTGGYDFVINILGKDSELEAQGHIMKMRYTPYQIQTFSVEEQDSPYHERINNFHSLIETPVIAGTLHSMLVPITVMIKKKTPQARITYVMTDGAALPIQFSNIVHYLKKEEIIDNTITIGHSFGGDLEAVNIYSALIAAYEIQEADIIIVSMGPGIVGTGTKYGFTGVEQADILHATKVLGGRPIAVPRISFSDKRERHYGLSHHSRTNLGELALIRAKVGIPYLTQEKNSVLEQQLSDSEIINKHDIIYRKGKEVLEVLSELDFEVTTMGRRVEEEQEYFMAAGIAGIIASEELRKEDDNGSKGEDS</sequence>